<evidence type="ECO:0000313" key="1">
    <source>
        <dbReference type="EMBL" id="CAL1405889.1"/>
    </source>
</evidence>
<proteinExistence type="predicted"/>
<name>A0AAV2G5G5_9ROSI</name>
<protein>
    <submittedName>
        <fullName evidence="1">Uncharacterized protein</fullName>
    </submittedName>
</protein>
<dbReference type="PANTHER" id="PTHR36025">
    <property type="entry name" value="DIHYDROOROTATE DEHYDROGENASE (DUF3598)"/>
    <property type="match status" value="1"/>
</dbReference>
<sequence>MPDINGNDSSPNVYLCTETWTKCCLPGNPDYFGEEMFDTRDLTFLWLPGGVIAYVDVNKASFALVLACWYSNEDTNLVMLSDYELDGNLRSPLHRRSSD</sequence>
<accession>A0AAV2G5G5</accession>
<evidence type="ECO:0000313" key="2">
    <source>
        <dbReference type="Proteomes" id="UP001497516"/>
    </source>
</evidence>
<reference evidence="1 2" key="1">
    <citation type="submission" date="2024-04" db="EMBL/GenBank/DDBJ databases">
        <authorList>
            <person name="Fracassetti M."/>
        </authorList>
    </citation>
    <scope>NUCLEOTIDE SEQUENCE [LARGE SCALE GENOMIC DNA]</scope>
</reference>
<gene>
    <name evidence="1" type="ORF">LTRI10_LOCUS45651</name>
</gene>
<keyword evidence="2" id="KW-1185">Reference proteome</keyword>
<dbReference type="Proteomes" id="UP001497516">
    <property type="component" value="Chromosome 8"/>
</dbReference>
<dbReference type="EMBL" id="OZ034821">
    <property type="protein sequence ID" value="CAL1405889.1"/>
    <property type="molecule type" value="Genomic_DNA"/>
</dbReference>
<dbReference type="PANTHER" id="PTHR36025:SF1">
    <property type="entry name" value="DIHYDROOROTATE DEHYDROGENASE (DUF3598)"/>
    <property type="match status" value="1"/>
</dbReference>
<organism evidence="1 2">
    <name type="scientific">Linum trigynum</name>
    <dbReference type="NCBI Taxonomy" id="586398"/>
    <lineage>
        <taxon>Eukaryota</taxon>
        <taxon>Viridiplantae</taxon>
        <taxon>Streptophyta</taxon>
        <taxon>Embryophyta</taxon>
        <taxon>Tracheophyta</taxon>
        <taxon>Spermatophyta</taxon>
        <taxon>Magnoliopsida</taxon>
        <taxon>eudicotyledons</taxon>
        <taxon>Gunneridae</taxon>
        <taxon>Pentapetalae</taxon>
        <taxon>rosids</taxon>
        <taxon>fabids</taxon>
        <taxon>Malpighiales</taxon>
        <taxon>Linaceae</taxon>
        <taxon>Linum</taxon>
    </lineage>
</organism>
<dbReference type="AlphaFoldDB" id="A0AAV2G5G5"/>